<dbReference type="EMBL" id="MT141335">
    <property type="protein sequence ID" value="QJA58683.1"/>
    <property type="molecule type" value="Genomic_DNA"/>
</dbReference>
<accession>A0A6M3IML0</accession>
<dbReference type="AlphaFoldDB" id="A0A6M3IML0"/>
<evidence type="ECO:0000313" key="1">
    <source>
        <dbReference type="EMBL" id="QJA58683.1"/>
    </source>
</evidence>
<gene>
    <name evidence="1" type="ORF">MM415B01418_0007</name>
</gene>
<sequence>MNIDVTKFSEEIHKLSLQVMEDGVLDFDRDRETLEKIISQLFDRAVETLLDVMPGVTGRSLTELIVHQMLALEDHYKWDMPGVGEAREDQLLVWFTQRRARVLIKERLGGQVRMDIPAVELEGDAS</sequence>
<name>A0A6M3IML0_9ZZZZ</name>
<protein>
    <submittedName>
        <fullName evidence="1">Uncharacterized protein</fullName>
    </submittedName>
</protein>
<proteinExistence type="predicted"/>
<organism evidence="1">
    <name type="scientific">viral metagenome</name>
    <dbReference type="NCBI Taxonomy" id="1070528"/>
    <lineage>
        <taxon>unclassified sequences</taxon>
        <taxon>metagenomes</taxon>
        <taxon>organismal metagenomes</taxon>
    </lineage>
</organism>
<reference evidence="1" key="1">
    <citation type="submission" date="2020-03" db="EMBL/GenBank/DDBJ databases">
        <title>The deep terrestrial virosphere.</title>
        <authorList>
            <person name="Holmfeldt K."/>
            <person name="Nilsson E."/>
            <person name="Simone D."/>
            <person name="Lopez-Fernandez M."/>
            <person name="Wu X."/>
            <person name="de Brujin I."/>
            <person name="Lundin D."/>
            <person name="Andersson A."/>
            <person name="Bertilsson S."/>
            <person name="Dopson M."/>
        </authorList>
    </citation>
    <scope>NUCLEOTIDE SEQUENCE</scope>
    <source>
        <strain evidence="1">MM415B01418</strain>
    </source>
</reference>